<dbReference type="InterPro" id="IPR020084">
    <property type="entry name" value="NUDIX_hydrolase_CS"/>
</dbReference>
<evidence type="ECO:0000256" key="1">
    <source>
        <dbReference type="ARBA" id="ARBA00022801"/>
    </source>
</evidence>
<dbReference type="InterPro" id="IPR015797">
    <property type="entry name" value="NUDIX_hydrolase-like_dom_sf"/>
</dbReference>
<dbReference type="SUPFAM" id="SSF55811">
    <property type="entry name" value="Nudix"/>
    <property type="match status" value="1"/>
</dbReference>
<organism evidence="3 4">
    <name type="scientific">Streptomyces narbonensis</name>
    <dbReference type="NCBI Taxonomy" id="67333"/>
    <lineage>
        <taxon>Bacteria</taxon>
        <taxon>Bacillati</taxon>
        <taxon>Actinomycetota</taxon>
        <taxon>Actinomycetes</taxon>
        <taxon>Kitasatosporales</taxon>
        <taxon>Streptomycetaceae</taxon>
        <taxon>Streptomyces</taxon>
    </lineage>
</organism>
<keyword evidence="4" id="KW-1185">Reference proteome</keyword>
<dbReference type="EMBL" id="JBEZAE010000009">
    <property type="protein sequence ID" value="MEU7071756.1"/>
    <property type="molecule type" value="Genomic_DNA"/>
</dbReference>
<gene>
    <name evidence="3" type="ORF">AB0A88_16645</name>
</gene>
<dbReference type="Pfam" id="PF00293">
    <property type="entry name" value="NUDIX"/>
    <property type="match status" value="1"/>
</dbReference>
<evidence type="ECO:0000259" key="2">
    <source>
        <dbReference type="PROSITE" id="PS51462"/>
    </source>
</evidence>
<feature type="domain" description="Nudix hydrolase" evidence="2">
    <location>
        <begin position="2"/>
        <end position="152"/>
    </location>
</feature>
<accession>A0ABV3CAF2</accession>
<dbReference type="CDD" id="cd04662">
    <property type="entry name" value="NUDIX_Hydrolase"/>
    <property type="match status" value="1"/>
</dbReference>
<dbReference type="InterPro" id="IPR051325">
    <property type="entry name" value="Nudix_hydrolase_domain"/>
</dbReference>
<reference evidence="3 4" key="1">
    <citation type="submission" date="2024-06" db="EMBL/GenBank/DDBJ databases">
        <title>The Natural Products Discovery Center: Release of the First 8490 Sequenced Strains for Exploring Actinobacteria Biosynthetic Diversity.</title>
        <authorList>
            <person name="Kalkreuter E."/>
            <person name="Kautsar S.A."/>
            <person name="Yang D."/>
            <person name="Bader C.D."/>
            <person name="Teijaro C.N."/>
            <person name="Fluegel L."/>
            <person name="Davis C.M."/>
            <person name="Simpson J.R."/>
            <person name="Lauterbach L."/>
            <person name="Steele A.D."/>
            <person name="Gui C."/>
            <person name="Meng S."/>
            <person name="Li G."/>
            <person name="Viehrig K."/>
            <person name="Ye F."/>
            <person name="Su P."/>
            <person name="Kiefer A.F."/>
            <person name="Nichols A."/>
            <person name="Cepeda A.J."/>
            <person name="Yan W."/>
            <person name="Fan B."/>
            <person name="Jiang Y."/>
            <person name="Adhikari A."/>
            <person name="Zheng C.-J."/>
            <person name="Schuster L."/>
            <person name="Cowan T.M."/>
            <person name="Smanski M.J."/>
            <person name="Chevrette M.G."/>
            <person name="De Carvalho L.P.S."/>
            <person name="Shen B."/>
        </authorList>
    </citation>
    <scope>NUCLEOTIDE SEQUENCE [LARGE SCALE GENOMIC DNA]</scope>
    <source>
        <strain evidence="3 4">NPDC045974</strain>
    </source>
</reference>
<dbReference type="Gene3D" id="3.90.79.10">
    <property type="entry name" value="Nucleoside Triphosphate Pyrophosphohydrolase"/>
    <property type="match status" value="1"/>
</dbReference>
<dbReference type="RefSeq" id="WP_358470939.1">
    <property type="nucleotide sequence ID" value="NZ_JBEZAE010000009.1"/>
</dbReference>
<evidence type="ECO:0000313" key="3">
    <source>
        <dbReference type="EMBL" id="MEU7071756.1"/>
    </source>
</evidence>
<name>A0ABV3CAF2_9ACTN</name>
<dbReference type="PROSITE" id="PS51462">
    <property type="entry name" value="NUDIX"/>
    <property type="match status" value="1"/>
</dbReference>
<protein>
    <submittedName>
        <fullName evidence="3">NUDIX domain-containing protein</fullName>
    </submittedName>
</protein>
<dbReference type="PANTHER" id="PTHR21340">
    <property type="entry name" value="DIADENOSINE 5,5-P1,P4-TETRAPHOSPHATE PYROPHOSPHOHYDROLASE MUTT"/>
    <property type="match status" value="1"/>
</dbReference>
<keyword evidence="1" id="KW-0378">Hydrolase</keyword>
<dbReference type="PROSITE" id="PS00893">
    <property type="entry name" value="NUDIX_BOX"/>
    <property type="match status" value="1"/>
</dbReference>
<dbReference type="PANTHER" id="PTHR21340:SF7">
    <property type="entry name" value="NUDIX HYDROLASE DOMAIN-CONTAINING PROTEIN"/>
    <property type="match status" value="1"/>
</dbReference>
<evidence type="ECO:0000313" key="4">
    <source>
        <dbReference type="Proteomes" id="UP001551329"/>
    </source>
</evidence>
<proteinExistence type="predicted"/>
<sequence>MPDKRSAGLLVFRHTAAGGVEVLIGHMGGPFWASKEQAAWSIPKGEYEPDEAPEVAARREFLEELGLPAPEGAWIDLGEARQRSGKLVTVWGVEGEVDLEAVVPGTFTLEWPPRSGTHQEFPEIDRVGWFAPGEAAPLLVAGQRVFLDRLTEHLGMPT</sequence>
<dbReference type="InterPro" id="IPR000086">
    <property type="entry name" value="NUDIX_hydrolase_dom"/>
</dbReference>
<comment type="caution">
    <text evidence="3">The sequence shown here is derived from an EMBL/GenBank/DDBJ whole genome shotgun (WGS) entry which is preliminary data.</text>
</comment>
<dbReference type="Proteomes" id="UP001551329">
    <property type="component" value="Unassembled WGS sequence"/>
</dbReference>